<keyword evidence="2 4" id="KW-0238">DNA-binding</keyword>
<dbReference type="HAMAP" id="MF_01154">
    <property type="entry name" value="CbpA"/>
    <property type="match status" value="1"/>
</dbReference>
<dbReference type="PANTHER" id="PTHR43096:SF52">
    <property type="entry name" value="DNAJ HOMOLOG 1, MITOCHONDRIAL-RELATED"/>
    <property type="match status" value="1"/>
</dbReference>
<evidence type="ECO:0000256" key="1">
    <source>
        <dbReference type="ARBA" id="ARBA00022490"/>
    </source>
</evidence>
<dbReference type="InterPro" id="IPR002939">
    <property type="entry name" value="DnaJ_C"/>
</dbReference>
<dbReference type="Pfam" id="PF00226">
    <property type="entry name" value="DnaJ"/>
    <property type="match status" value="1"/>
</dbReference>
<dbReference type="InterPro" id="IPR008971">
    <property type="entry name" value="HSP40/DnaJ_pept-bd"/>
</dbReference>
<dbReference type="Pfam" id="PF01556">
    <property type="entry name" value="DnaJ_C"/>
    <property type="match status" value="1"/>
</dbReference>
<organism evidence="6 7">
    <name type="scientific">Cedecea davisae DSM 4568</name>
    <dbReference type="NCBI Taxonomy" id="566551"/>
    <lineage>
        <taxon>Bacteria</taxon>
        <taxon>Pseudomonadati</taxon>
        <taxon>Pseudomonadota</taxon>
        <taxon>Gammaproteobacteria</taxon>
        <taxon>Enterobacterales</taxon>
        <taxon>Enterobacteriaceae</taxon>
        <taxon>Cedecea</taxon>
    </lineage>
</organism>
<dbReference type="PANTHER" id="PTHR43096">
    <property type="entry name" value="DNAJ HOMOLOG 1, MITOCHONDRIAL-RELATED"/>
    <property type="match status" value="1"/>
</dbReference>
<dbReference type="PRINTS" id="PR00625">
    <property type="entry name" value="JDOMAIN"/>
</dbReference>
<dbReference type="InterPro" id="IPR018253">
    <property type="entry name" value="DnaJ_domain_CS"/>
</dbReference>
<dbReference type="GO" id="GO:0051082">
    <property type="term" value="F:unfolded protein binding"/>
    <property type="evidence" value="ECO:0007669"/>
    <property type="project" value="InterPro"/>
</dbReference>
<dbReference type="PROSITE" id="PS00636">
    <property type="entry name" value="DNAJ_1"/>
    <property type="match status" value="1"/>
</dbReference>
<gene>
    <name evidence="4" type="primary">cbpA</name>
    <name evidence="6" type="ORF">HMPREF0201_03675</name>
</gene>
<evidence type="ECO:0000256" key="4">
    <source>
        <dbReference type="HAMAP-Rule" id="MF_01154"/>
    </source>
</evidence>
<evidence type="ECO:0000313" key="6">
    <source>
        <dbReference type="EMBL" id="EPF15007.1"/>
    </source>
</evidence>
<dbReference type="GO" id="GO:0003681">
    <property type="term" value="F:bent DNA binding"/>
    <property type="evidence" value="ECO:0007669"/>
    <property type="project" value="UniProtKB-UniRule"/>
</dbReference>
<dbReference type="AlphaFoldDB" id="S3J4S5"/>
<dbReference type="NCBIfam" id="NF007618">
    <property type="entry name" value="PRK10266.1"/>
    <property type="match status" value="1"/>
</dbReference>
<dbReference type="GO" id="GO:0009295">
    <property type="term" value="C:nucleoid"/>
    <property type="evidence" value="ECO:0007669"/>
    <property type="project" value="UniProtKB-SubCell"/>
</dbReference>
<protein>
    <recommendedName>
        <fullName evidence="4">Curved DNA-binding protein</fullName>
    </recommendedName>
</protein>
<keyword evidence="3 4" id="KW-0143">Chaperone</keyword>
<comment type="subcellular location">
    <subcellularLocation>
        <location evidence="4">Cytoplasm</location>
        <location evidence="4">Nucleoid</location>
    </subcellularLocation>
</comment>
<dbReference type="PATRIC" id="fig|566551.4.peg.3355"/>
<dbReference type="CDD" id="cd10747">
    <property type="entry name" value="DnaJ_C"/>
    <property type="match status" value="1"/>
</dbReference>
<evidence type="ECO:0000259" key="5">
    <source>
        <dbReference type="PROSITE" id="PS50076"/>
    </source>
</evidence>
<dbReference type="SMART" id="SM00271">
    <property type="entry name" value="DnaJ"/>
    <property type="match status" value="1"/>
</dbReference>
<dbReference type="InterPro" id="IPR001623">
    <property type="entry name" value="DnaJ_domain"/>
</dbReference>
<dbReference type="PROSITE" id="PS50076">
    <property type="entry name" value="DNAJ_2"/>
    <property type="match status" value="1"/>
</dbReference>
<dbReference type="Proteomes" id="UP000014585">
    <property type="component" value="Unassembled WGS sequence"/>
</dbReference>
<name>S3J4S5_9ENTR</name>
<dbReference type="STRING" id="566551.HMPREF0201_03675"/>
<feature type="domain" description="J" evidence="5">
    <location>
        <begin position="10"/>
        <end position="74"/>
    </location>
</feature>
<dbReference type="CDD" id="cd06257">
    <property type="entry name" value="DnaJ"/>
    <property type="match status" value="1"/>
</dbReference>
<proteinExistence type="inferred from homology"/>
<sequence length="311" mass="34983">MRDNDMELKDYYAIMGVKPTDELKTIKTAYRRLARKYHPDVSKEPDAEARFKEVAEAWEVLSDEQRRAEYDQMWQHRNDPQFNQQSHQADGQSYNAHDFDDIFSSIFGQQSRQSRQSNAARGHDIEIEVAVFLEETLAEHSRTISYKLPIYNVFGIVEQEIPKTLNVKIPAGVGDGQRIRLKGQGTPGENGGPNGDLWLVIHIAPHPLFDIVGHNLEVVVPLSPWEAALGAKVEVPTLKDSILMTIPPGSQAGQKLRIKGKGLVSKQHTGDLFAVIKIVMPPKPDETTAALWQQLADAQSSFNPRKDWGKK</sequence>
<keyword evidence="1 4" id="KW-0963">Cytoplasm</keyword>
<dbReference type="HOGENOM" id="CLU_017633_0_0_6"/>
<dbReference type="EMBL" id="ATDT01000032">
    <property type="protein sequence ID" value="EPF15007.1"/>
    <property type="molecule type" value="Genomic_DNA"/>
</dbReference>
<dbReference type="GO" id="GO:0005737">
    <property type="term" value="C:cytoplasm"/>
    <property type="evidence" value="ECO:0007669"/>
    <property type="project" value="UniProtKB-UniRule"/>
</dbReference>
<dbReference type="Gene3D" id="1.10.287.110">
    <property type="entry name" value="DnaJ domain"/>
    <property type="match status" value="1"/>
</dbReference>
<reference evidence="6 7" key="1">
    <citation type="submission" date="2013-04" db="EMBL/GenBank/DDBJ databases">
        <authorList>
            <person name="Weinstock G."/>
            <person name="Sodergren E."/>
            <person name="Lobos E.A."/>
            <person name="Fulton L."/>
            <person name="Fulton R."/>
            <person name="Courtney L."/>
            <person name="Fronick C."/>
            <person name="O'Laughlin M."/>
            <person name="Godfrey J."/>
            <person name="Wilson R.M."/>
            <person name="Miner T."/>
            <person name="Farmer C."/>
            <person name="Delehaunty K."/>
            <person name="Cordes M."/>
            <person name="Minx P."/>
            <person name="Tomlinson C."/>
            <person name="Chen J."/>
            <person name="Wollam A."/>
            <person name="Pepin K.H."/>
            <person name="Palsikar V.B."/>
            <person name="Zhang X."/>
            <person name="Suruliraj S."/>
            <person name="Perna N.T."/>
            <person name="Plunkett G."/>
            <person name="Warren W."/>
            <person name="Mitreva M."/>
            <person name="Mardis E.R."/>
            <person name="Wilson R.K."/>
        </authorList>
    </citation>
    <scope>NUCLEOTIDE SEQUENCE [LARGE SCALE GENOMIC DNA]</scope>
    <source>
        <strain evidence="6 7">DSM 4568</strain>
    </source>
</reference>
<evidence type="ECO:0000313" key="7">
    <source>
        <dbReference type="Proteomes" id="UP000014585"/>
    </source>
</evidence>
<accession>S3J4S5</accession>
<dbReference type="Gene3D" id="1.20.5.460">
    <property type="entry name" value="Single helix bin"/>
    <property type="match status" value="1"/>
</dbReference>
<dbReference type="SUPFAM" id="SSF49493">
    <property type="entry name" value="HSP40/DnaJ peptide-binding domain"/>
    <property type="match status" value="2"/>
</dbReference>
<dbReference type="Gene3D" id="2.60.260.20">
    <property type="entry name" value="Urease metallochaperone UreE, N-terminal domain"/>
    <property type="match status" value="2"/>
</dbReference>
<dbReference type="GO" id="GO:0042026">
    <property type="term" value="P:protein refolding"/>
    <property type="evidence" value="ECO:0007669"/>
    <property type="project" value="TreeGrafter"/>
</dbReference>
<dbReference type="InterPro" id="IPR023859">
    <property type="entry name" value="DNA-bd_curved-DNA"/>
</dbReference>
<dbReference type="SUPFAM" id="SSF46565">
    <property type="entry name" value="Chaperone J-domain"/>
    <property type="match status" value="1"/>
</dbReference>
<dbReference type="FunFam" id="2.60.260.20:FF:000008">
    <property type="entry name" value="Curved DNA-binding protein"/>
    <property type="match status" value="1"/>
</dbReference>
<comment type="caution">
    <text evidence="6">The sequence shown here is derived from an EMBL/GenBank/DDBJ whole genome shotgun (WGS) entry which is preliminary data.</text>
</comment>
<evidence type="ECO:0000256" key="2">
    <source>
        <dbReference type="ARBA" id="ARBA00023125"/>
    </source>
</evidence>
<evidence type="ECO:0000256" key="3">
    <source>
        <dbReference type="ARBA" id="ARBA00023186"/>
    </source>
</evidence>
<dbReference type="InterPro" id="IPR036869">
    <property type="entry name" value="J_dom_sf"/>
</dbReference>
<comment type="function">
    <text evidence="4">DNA-binding protein that preferentially recognizes a curved DNA sequence. It is probably a functional analog of DnaJ; displays overlapping activities with DnaJ, but functions under different conditions, probably acting as a molecular chaperone in an adaptive response to environmental stresses other than heat shock. Lacks autonomous chaperone activity; binds native substrates and targets them for recognition by DnaK. Its activity is inhibited by the binding of CbpM.</text>
</comment>